<dbReference type="EMBL" id="JALJOT010000011">
    <property type="protein sequence ID" value="KAK9905978.1"/>
    <property type="molecule type" value="Genomic_DNA"/>
</dbReference>
<feature type="signal peptide" evidence="1">
    <location>
        <begin position="1"/>
        <end position="26"/>
    </location>
</feature>
<evidence type="ECO:0000313" key="3">
    <source>
        <dbReference type="Proteomes" id="UP001491310"/>
    </source>
</evidence>
<evidence type="ECO:0000256" key="1">
    <source>
        <dbReference type="SAM" id="SignalP"/>
    </source>
</evidence>
<accession>A0ABR2YJ01</accession>
<gene>
    <name evidence="2" type="ORF">WJX75_009990</name>
</gene>
<keyword evidence="1" id="KW-0732">Signal</keyword>
<proteinExistence type="predicted"/>
<evidence type="ECO:0000313" key="2">
    <source>
        <dbReference type="EMBL" id="KAK9905978.1"/>
    </source>
</evidence>
<name>A0ABR2YJ01_9CHLO</name>
<reference evidence="2 3" key="1">
    <citation type="journal article" date="2024" name="Nat. Commun.">
        <title>Phylogenomics reveals the evolutionary origins of lichenization in chlorophyte algae.</title>
        <authorList>
            <person name="Puginier C."/>
            <person name="Libourel C."/>
            <person name="Otte J."/>
            <person name="Skaloud P."/>
            <person name="Haon M."/>
            <person name="Grisel S."/>
            <person name="Petersen M."/>
            <person name="Berrin J.G."/>
            <person name="Delaux P.M."/>
            <person name="Dal Grande F."/>
            <person name="Keller J."/>
        </authorList>
    </citation>
    <scope>NUCLEOTIDE SEQUENCE [LARGE SCALE GENOMIC DNA]</scope>
    <source>
        <strain evidence="2 3">SAG 216-7</strain>
    </source>
</reference>
<comment type="caution">
    <text evidence="2">The sequence shown here is derived from an EMBL/GenBank/DDBJ whole genome shotgun (WGS) entry which is preliminary data.</text>
</comment>
<dbReference type="Proteomes" id="UP001491310">
    <property type="component" value="Unassembled WGS sequence"/>
</dbReference>
<feature type="chain" id="PRO_5045636737" evidence="1">
    <location>
        <begin position="27"/>
        <end position="170"/>
    </location>
</feature>
<keyword evidence="3" id="KW-1185">Reference proteome</keyword>
<protein>
    <submittedName>
        <fullName evidence="2">Uncharacterized protein</fullName>
    </submittedName>
</protein>
<organism evidence="2 3">
    <name type="scientific">Coccomyxa subellipsoidea</name>
    <dbReference type="NCBI Taxonomy" id="248742"/>
    <lineage>
        <taxon>Eukaryota</taxon>
        <taxon>Viridiplantae</taxon>
        <taxon>Chlorophyta</taxon>
        <taxon>core chlorophytes</taxon>
        <taxon>Trebouxiophyceae</taxon>
        <taxon>Trebouxiophyceae incertae sedis</taxon>
        <taxon>Coccomyxaceae</taxon>
        <taxon>Coccomyxa</taxon>
    </lineage>
</organism>
<sequence>MCAALRSWWPAYFMAAVFIAYESTTPADLAQLNSLGDRKLLDVQAAAPGGLTLEFNVDRNAIAANITDRITKEAQVTREAFFKNLVSTIYYFLNGSYNVLAANIGQDYTWQNQQGTILYAFGIYNEVPFGVWAFTSGNFVNKGSDDPSNWAFLGRYTVNGTTISFKQSGD</sequence>